<reference evidence="1" key="2">
    <citation type="journal article" date="2021" name="PeerJ">
        <title>Extensive microbial diversity within the chicken gut microbiome revealed by metagenomics and culture.</title>
        <authorList>
            <person name="Gilroy R."/>
            <person name="Ravi A."/>
            <person name="Getino M."/>
            <person name="Pursley I."/>
            <person name="Horton D.L."/>
            <person name="Alikhan N.F."/>
            <person name="Baker D."/>
            <person name="Gharbi K."/>
            <person name="Hall N."/>
            <person name="Watson M."/>
            <person name="Adriaenssens E.M."/>
            <person name="Foster-Nyarko E."/>
            <person name="Jarju S."/>
            <person name="Secka A."/>
            <person name="Antonio M."/>
            <person name="Oren A."/>
            <person name="Chaudhuri R.R."/>
            <person name="La Ragione R."/>
            <person name="Hildebrand F."/>
            <person name="Pallen M.J."/>
        </authorList>
    </citation>
    <scope>NUCLEOTIDE SEQUENCE</scope>
    <source>
        <strain evidence="1">B1-13419</strain>
    </source>
</reference>
<accession>A0A9D9IK11</accession>
<evidence type="ECO:0000313" key="2">
    <source>
        <dbReference type="Proteomes" id="UP000823757"/>
    </source>
</evidence>
<dbReference type="AlphaFoldDB" id="A0A9D9IK11"/>
<evidence type="ECO:0008006" key="3">
    <source>
        <dbReference type="Google" id="ProtNLM"/>
    </source>
</evidence>
<gene>
    <name evidence="1" type="ORF">IAB91_02395</name>
</gene>
<dbReference type="EMBL" id="JADIMD010000032">
    <property type="protein sequence ID" value="MBO8474128.1"/>
    <property type="molecule type" value="Genomic_DNA"/>
</dbReference>
<proteinExistence type="predicted"/>
<evidence type="ECO:0000313" key="1">
    <source>
        <dbReference type="EMBL" id="MBO8474128.1"/>
    </source>
</evidence>
<dbReference type="PROSITE" id="PS51257">
    <property type="entry name" value="PROKAR_LIPOPROTEIN"/>
    <property type="match status" value="1"/>
</dbReference>
<name>A0A9D9IK11_9BACT</name>
<protein>
    <recommendedName>
        <fullName evidence="3">Lipoprotein</fullName>
    </recommendedName>
</protein>
<dbReference type="Proteomes" id="UP000823757">
    <property type="component" value="Unassembled WGS sequence"/>
</dbReference>
<reference evidence="1" key="1">
    <citation type="submission" date="2020-10" db="EMBL/GenBank/DDBJ databases">
        <authorList>
            <person name="Gilroy R."/>
        </authorList>
    </citation>
    <scope>NUCLEOTIDE SEQUENCE</scope>
    <source>
        <strain evidence="1">B1-13419</strain>
    </source>
</reference>
<organism evidence="1 2">
    <name type="scientific">Candidatus Cryptobacteroides faecigallinarum</name>
    <dbReference type="NCBI Taxonomy" id="2840763"/>
    <lineage>
        <taxon>Bacteria</taxon>
        <taxon>Pseudomonadati</taxon>
        <taxon>Bacteroidota</taxon>
        <taxon>Bacteroidia</taxon>
        <taxon>Bacteroidales</taxon>
        <taxon>Candidatus Cryptobacteroides</taxon>
    </lineage>
</organism>
<comment type="caution">
    <text evidence="1">The sequence shown here is derived from an EMBL/GenBank/DDBJ whole genome shotgun (WGS) entry which is preliminary data.</text>
</comment>
<sequence>MKRILIFFGAVMMLLGSCQKLDLPELDSDKEINGLKCYVFNDPEDWGTSKEVDLLSGNYNADRGAIIYTFSSADFTREDLQRCRLEASIPSTASIMELSGTGEEIGSGIGGLRSLYNTTVYFKVVAADGSSKSYQVSLRYE</sequence>